<feature type="transmembrane region" description="Helical" evidence="1">
    <location>
        <begin position="107"/>
        <end position="128"/>
    </location>
</feature>
<feature type="transmembrane region" description="Helical" evidence="1">
    <location>
        <begin position="36"/>
        <end position="54"/>
    </location>
</feature>
<gene>
    <name evidence="2" type="ORF">FD15_GL000796</name>
</gene>
<organism evidence="2 3">
    <name type="scientific">Liquorilactobacillus sucicola DSM 21376 = JCM 15457</name>
    <dbReference type="NCBI Taxonomy" id="1423806"/>
    <lineage>
        <taxon>Bacteria</taxon>
        <taxon>Bacillati</taxon>
        <taxon>Bacillota</taxon>
        <taxon>Bacilli</taxon>
        <taxon>Lactobacillales</taxon>
        <taxon>Lactobacillaceae</taxon>
        <taxon>Liquorilactobacillus</taxon>
    </lineage>
</organism>
<feature type="transmembrane region" description="Helical" evidence="1">
    <location>
        <begin position="168"/>
        <end position="188"/>
    </location>
</feature>
<keyword evidence="1" id="KW-0472">Membrane</keyword>
<dbReference type="PANTHER" id="PTHR41771:SF1">
    <property type="entry name" value="MEMBRANE PROTEIN"/>
    <property type="match status" value="1"/>
</dbReference>
<reference evidence="2 3" key="1">
    <citation type="journal article" date="2015" name="Genome Announc.">
        <title>Expanding the biotechnology potential of lactobacilli through comparative genomics of 213 strains and associated genera.</title>
        <authorList>
            <person name="Sun Z."/>
            <person name="Harris H.M."/>
            <person name="McCann A."/>
            <person name="Guo C."/>
            <person name="Argimon S."/>
            <person name="Zhang W."/>
            <person name="Yang X."/>
            <person name="Jeffery I.B."/>
            <person name="Cooney J.C."/>
            <person name="Kagawa T.F."/>
            <person name="Liu W."/>
            <person name="Song Y."/>
            <person name="Salvetti E."/>
            <person name="Wrobel A."/>
            <person name="Rasinkangas P."/>
            <person name="Parkhill J."/>
            <person name="Rea M.C."/>
            <person name="O'Sullivan O."/>
            <person name="Ritari J."/>
            <person name="Douillard F.P."/>
            <person name="Paul Ross R."/>
            <person name="Yang R."/>
            <person name="Briner A.E."/>
            <person name="Felis G.E."/>
            <person name="de Vos W.M."/>
            <person name="Barrangou R."/>
            <person name="Klaenhammer T.R."/>
            <person name="Caufield P.W."/>
            <person name="Cui Y."/>
            <person name="Zhang H."/>
            <person name="O'Toole P.W."/>
        </authorList>
    </citation>
    <scope>NUCLEOTIDE SEQUENCE [LARGE SCALE GENOMIC DNA]</scope>
    <source>
        <strain evidence="2 3">DSM 21376</strain>
    </source>
</reference>
<dbReference type="eggNOG" id="COG5438">
    <property type="taxonomic scope" value="Bacteria"/>
</dbReference>
<proteinExistence type="predicted"/>
<dbReference type="InterPro" id="IPR012507">
    <property type="entry name" value="YibE_F"/>
</dbReference>
<evidence type="ECO:0000256" key="1">
    <source>
        <dbReference type="SAM" id="Phobius"/>
    </source>
</evidence>
<evidence type="ECO:0000313" key="3">
    <source>
        <dbReference type="Proteomes" id="UP000050961"/>
    </source>
</evidence>
<sequence>MFAAGGKSGIKSFFSLVSCCCVVFVTIILIAWNFPYLWITIISSLIILILVIYLRDADIKSANTAFLSSVIILVLLVLLVIPLEYVAQVQGFSSENSADLESMSLLIGFNFMNAAIAMTILSCLGAVAEATVSVAAGLSEVLSHDPSVSNEELYQDGMMIGKQIISTAFNTLFFGFFGGFLALFIWFIRLSYTFGEFLNNKIFVVEFLLTIISIIGVTLSIPAVIWLTMLERKKTSKK</sequence>
<dbReference type="PATRIC" id="fig|1423806.3.peg.808"/>
<accession>A0A0R2DU82</accession>
<dbReference type="AlphaFoldDB" id="A0A0R2DU82"/>
<dbReference type="Proteomes" id="UP000050961">
    <property type="component" value="Unassembled WGS sequence"/>
</dbReference>
<dbReference type="EMBL" id="AYZF01000002">
    <property type="protein sequence ID" value="KRN07513.1"/>
    <property type="molecule type" value="Genomic_DNA"/>
</dbReference>
<name>A0A0R2DU82_9LACO</name>
<evidence type="ECO:0000313" key="2">
    <source>
        <dbReference type="EMBL" id="KRN07513.1"/>
    </source>
</evidence>
<feature type="transmembrane region" description="Helical" evidence="1">
    <location>
        <begin position="208"/>
        <end position="230"/>
    </location>
</feature>
<keyword evidence="3" id="KW-1185">Reference proteome</keyword>
<dbReference type="Pfam" id="PF07907">
    <property type="entry name" value="YibE_F"/>
    <property type="match status" value="1"/>
</dbReference>
<feature type="transmembrane region" description="Helical" evidence="1">
    <location>
        <begin position="66"/>
        <end position="87"/>
    </location>
</feature>
<protein>
    <recommendedName>
        <fullName evidence="4">Integral membrane protein</fullName>
    </recommendedName>
</protein>
<feature type="transmembrane region" description="Helical" evidence="1">
    <location>
        <begin position="12"/>
        <end position="30"/>
    </location>
</feature>
<dbReference type="STRING" id="1423806.FD15_GL000796"/>
<dbReference type="PIRSF" id="PIRSF031503">
    <property type="entry name" value="UCP031503_mp"/>
    <property type="match status" value="1"/>
</dbReference>
<dbReference type="InterPro" id="IPR014564">
    <property type="entry name" value="UCP031503_TM"/>
</dbReference>
<evidence type="ECO:0008006" key="4">
    <source>
        <dbReference type="Google" id="ProtNLM"/>
    </source>
</evidence>
<keyword evidence="1" id="KW-0812">Transmembrane</keyword>
<keyword evidence="1" id="KW-1133">Transmembrane helix</keyword>
<comment type="caution">
    <text evidence="2">The sequence shown here is derived from an EMBL/GenBank/DDBJ whole genome shotgun (WGS) entry which is preliminary data.</text>
</comment>
<dbReference type="PANTHER" id="PTHR41771">
    <property type="entry name" value="MEMBRANE PROTEIN-RELATED"/>
    <property type="match status" value="1"/>
</dbReference>